<comment type="caution">
    <text evidence="1">The sequence shown here is derived from an EMBL/GenBank/DDBJ whole genome shotgun (WGS) entry which is preliminary data.</text>
</comment>
<dbReference type="AlphaFoldDB" id="A0A437M834"/>
<reference evidence="1 2" key="1">
    <citation type="submission" date="2019-01" db="EMBL/GenBank/DDBJ databases">
        <authorList>
            <person name="Chen W.-M."/>
        </authorList>
    </citation>
    <scope>NUCLEOTIDE SEQUENCE [LARGE SCALE GENOMIC DNA]</scope>
    <source>
        <strain evidence="1 2">CCP-7</strain>
    </source>
</reference>
<evidence type="ECO:0000313" key="2">
    <source>
        <dbReference type="Proteomes" id="UP000282971"/>
    </source>
</evidence>
<keyword evidence="2" id="KW-1185">Reference proteome</keyword>
<proteinExistence type="predicted"/>
<dbReference type="RefSeq" id="WP_127742564.1">
    <property type="nucleotide sequence ID" value="NZ_SACN01000001.1"/>
</dbReference>
<evidence type="ECO:0000313" key="1">
    <source>
        <dbReference type="EMBL" id="RVT93695.1"/>
    </source>
</evidence>
<dbReference type="Gene3D" id="3.30.2000.30">
    <property type="match status" value="1"/>
</dbReference>
<dbReference type="InterPro" id="IPR053745">
    <property type="entry name" value="Viral_Tail_Comp_sf"/>
</dbReference>
<sequence>MARARHREIRRAALAELKADAPLLAIIPADSIFPQTVPANPAWPLVKTGVLSAVTPVRGACINGAESIFAVHGFTSGVRQGSQLIETAEDHASRIGDAIAVALDGKRLPLEGGGTVRIRWTGAQLLQDAQEAGGYHTVQNFRVRHLS</sequence>
<dbReference type="Proteomes" id="UP000282971">
    <property type="component" value="Unassembled WGS sequence"/>
</dbReference>
<dbReference type="OrthoDB" id="7505973at2"/>
<protein>
    <submittedName>
        <fullName evidence="1">DUF3168 domain-containing protein</fullName>
    </submittedName>
</protein>
<name>A0A437M834_9SPHN</name>
<dbReference type="Pfam" id="PF11367">
    <property type="entry name" value="Tail_completion_gp17"/>
    <property type="match status" value="1"/>
</dbReference>
<dbReference type="InterPro" id="IPR021508">
    <property type="entry name" value="Gp17-like"/>
</dbReference>
<accession>A0A437M834</accession>
<gene>
    <name evidence="1" type="ORF">EOD43_07460</name>
</gene>
<organism evidence="1 2">
    <name type="scientific">Sphingomonas crocodyli</name>
    <dbReference type="NCBI Taxonomy" id="1979270"/>
    <lineage>
        <taxon>Bacteria</taxon>
        <taxon>Pseudomonadati</taxon>
        <taxon>Pseudomonadota</taxon>
        <taxon>Alphaproteobacteria</taxon>
        <taxon>Sphingomonadales</taxon>
        <taxon>Sphingomonadaceae</taxon>
        <taxon>Sphingomonas</taxon>
    </lineage>
</organism>
<dbReference type="EMBL" id="SACN01000001">
    <property type="protein sequence ID" value="RVT93695.1"/>
    <property type="molecule type" value="Genomic_DNA"/>
</dbReference>